<evidence type="ECO:0000256" key="2">
    <source>
        <dbReference type="ARBA" id="ARBA00022598"/>
    </source>
</evidence>
<dbReference type="AlphaFoldDB" id="A0A1W6MNK5"/>
<reference evidence="4 5" key="1">
    <citation type="submission" date="2016-11" db="EMBL/GenBank/DDBJ databases">
        <title>Trade-off between light-utilization and light-protection in marine flavobacteria.</title>
        <authorList>
            <person name="Kumagai Y."/>
        </authorList>
    </citation>
    <scope>NUCLEOTIDE SEQUENCE [LARGE SCALE GENOMIC DNA]</scope>
    <source>
        <strain evidence="4 5">JCM 13191</strain>
    </source>
</reference>
<feature type="domain" description="AMP-dependent synthetase/ligase" evidence="3">
    <location>
        <begin position="54"/>
        <end position="197"/>
    </location>
</feature>
<dbReference type="PANTHER" id="PTHR43201">
    <property type="entry name" value="ACYL-COA SYNTHETASE"/>
    <property type="match status" value="1"/>
</dbReference>
<dbReference type="STRING" id="331648.BST97_14940"/>
<dbReference type="Proteomes" id="UP000193431">
    <property type="component" value="Chromosome"/>
</dbReference>
<name>A0A1W6MNK5_9FLAO</name>
<sequence>MIPKVHPRFKLNGRSLDHEGLMTVAYSYVKEGEDWEKEIGDFLLNWLDDFEVLTVYSSGSTGTPKINKLQKEHMINSAKATNTWFNLPEECDALCCLPLSFIAGKMMMVRALTLGWQLDVVKPSASPFKTLRKRYDFTALTNYQVLNSLDDIHKSVKIIIGGGPVAKNLPELLKNKHTKAYHTYGMTETSSHIAIRKIHPVYEEAYCTLTEDITVKQDDRGCLVVHAPFLLSNDIVTNDIVELTGERNFKILGRIDRVINSGGVKIYPEIVEEKLSELITSRFFVTGTPSDELGQEVVLVVEGEERDLPEFKNFGKYEMPKKVYFLKEFKETHTGKVDRKASLEALLAMR</sequence>
<dbReference type="InterPro" id="IPR045851">
    <property type="entry name" value="AMP-bd_C_sf"/>
</dbReference>
<protein>
    <submittedName>
        <fullName evidence="4">O-succinylbenzoic acid--CoA ligase</fullName>
    </submittedName>
</protein>
<organism evidence="4 5">
    <name type="scientific">Nonlabens spongiae</name>
    <dbReference type="NCBI Taxonomy" id="331648"/>
    <lineage>
        <taxon>Bacteria</taxon>
        <taxon>Pseudomonadati</taxon>
        <taxon>Bacteroidota</taxon>
        <taxon>Flavobacteriia</taxon>
        <taxon>Flavobacteriales</taxon>
        <taxon>Flavobacteriaceae</taxon>
        <taxon>Nonlabens</taxon>
    </lineage>
</organism>
<dbReference type="GO" id="GO:0031956">
    <property type="term" value="F:medium-chain fatty acid-CoA ligase activity"/>
    <property type="evidence" value="ECO:0007669"/>
    <property type="project" value="TreeGrafter"/>
</dbReference>
<keyword evidence="5" id="KW-1185">Reference proteome</keyword>
<dbReference type="Gene3D" id="3.40.50.12780">
    <property type="entry name" value="N-terminal domain of ligase-like"/>
    <property type="match status" value="1"/>
</dbReference>
<evidence type="ECO:0000256" key="1">
    <source>
        <dbReference type="ARBA" id="ARBA00006432"/>
    </source>
</evidence>
<evidence type="ECO:0000313" key="5">
    <source>
        <dbReference type="Proteomes" id="UP000193431"/>
    </source>
</evidence>
<dbReference type="Gene3D" id="3.30.300.30">
    <property type="match status" value="1"/>
</dbReference>
<dbReference type="GO" id="GO:0006631">
    <property type="term" value="P:fatty acid metabolic process"/>
    <property type="evidence" value="ECO:0007669"/>
    <property type="project" value="TreeGrafter"/>
</dbReference>
<dbReference type="InterPro" id="IPR000873">
    <property type="entry name" value="AMP-dep_synth/lig_dom"/>
</dbReference>
<dbReference type="Pfam" id="PF00501">
    <property type="entry name" value="AMP-binding"/>
    <property type="match status" value="1"/>
</dbReference>
<gene>
    <name evidence="4" type="ORF">BST97_14940</name>
</gene>
<keyword evidence="2 4" id="KW-0436">Ligase</keyword>
<dbReference type="OrthoDB" id="8870348at2"/>
<dbReference type="InterPro" id="IPR042099">
    <property type="entry name" value="ANL_N_sf"/>
</dbReference>
<evidence type="ECO:0000313" key="4">
    <source>
        <dbReference type="EMBL" id="ARN79175.1"/>
    </source>
</evidence>
<dbReference type="PANTHER" id="PTHR43201:SF5">
    <property type="entry name" value="MEDIUM-CHAIN ACYL-COA LIGASE ACSF2, MITOCHONDRIAL"/>
    <property type="match status" value="1"/>
</dbReference>
<comment type="similarity">
    <text evidence="1">Belongs to the ATP-dependent AMP-binding enzyme family.</text>
</comment>
<dbReference type="SUPFAM" id="SSF56801">
    <property type="entry name" value="Acetyl-CoA synthetase-like"/>
    <property type="match status" value="1"/>
</dbReference>
<proteinExistence type="inferred from homology"/>
<accession>A0A1W6MNK5</accession>
<dbReference type="RefSeq" id="WP_085767980.1">
    <property type="nucleotide sequence ID" value="NZ_CP019344.1"/>
</dbReference>
<evidence type="ECO:0000259" key="3">
    <source>
        <dbReference type="Pfam" id="PF00501"/>
    </source>
</evidence>
<dbReference type="EMBL" id="CP019344">
    <property type="protein sequence ID" value="ARN79175.1"/>
    <property type="molecule type" value="Genomic_DNA"/>
</dbReference>